<gene>
    <name evidence="2" type="ORF">MWN33_00450</name>
</gene>
<dbReference type="InterPro" id="IPR002347">
    <property type="entry name" value="SDR_fam"/>
</dbReference>
<protein>
    <submittedName>
        <fullName evidence="2">SDR family oxidoreductase</fullName>
    </submittedName>
</protein>
<dbReference type="EMBL" id="JALKCG010000001">
    <property type="protein sequence ID" value="MCK0206499.1"/>
    <property type="molecule type" value="Genomic_DNA"/>
</dbReference>
<reference evidence="3" key="2">
    <citation type="submission" date="2023-07" db="EMBL/GenBank/DDBJ databases">
        <title>Ancylobacter moscoviensis sp. nov., facultatively methylotrophic bacteria from activated sludge and the reclassification of Starkeya novella (Starkey 1934) Kelly et al. 2000 as Ancylobacter novellus comb. nov., Starkeya koreensis Im et al. 2006 as Ancylobacter koreensis comb.nov., Angulomicrobium tetraedrale Vasil'eva et al. 1986 as Ancylobacter tetraedralis comb. nov., Angulomicrobium amanitiforme Fritz et al. 2004 as Ancylobacter amanitiformis comb. nov. and Methylorhabdus multivorans Doronina et al. 1996 as Ancylobacter multivorans comb. nov. and emended description of the genus Ancylobacter.</title>
        <authorList>
            <person name="Doronina N."/>
            <person name="Chemodurova A."/>
            <person name="Grouzdev D."/>
            <person name="Koziaeva V."/>
            <person name="Shi W."/>
            <person name="Wu L."/>
            <person name="Kaparullina E."/>
        </authorList>
    </citation>
    <scope>NUCLEOTIDE SEQUENCE [LARGE SCALE GENOMIC DNA]</scope>
    <source>
        <strain evidence="3">Jip08</strain>
    </source>
</reference>
<comment type="caution">
    <text evidence="2">The sequence shown here is derived from an EMBL/GenBank/DDBJ whole genome shotgun (WGS) entry which is preliminary data.</text>
</comment>
<dbReference type="PANTHER" id="PTHR42760">
    <property type="entry name" value="SHORT-CHAIN DEHYDROGENASES/REDUCTASES FAMILY MEMBER"/>
    <property type="match status" value="1"/>
</dbReference>
<dbReference type="Proteomes" id="UP001202867">
    <property type="component" value="Unassembled WGS sequence"/>
</dbReference>
<dbReference type="NCBIfam" id="NF004778">
    <property type="entry name" value="PRK06124.1"/>
    <property type="match status" value="1"/>
</dbReference>
<dbReference type="InterPro" id="IPR036291">
    <property type="entry name" value="NAD(P)-bd_dom_sf"/>
</dbReference>
<dbReference type="PANTHER" id="PTHR42760:SF135">
    <property type="entry name" value="BLL7886 PROTEIN"/>
    <property type="match status" value="1"/>
</dbReference>
<dbReference type="Gene3D" id="3.40.50.720">
    <property type="entry name" value="NAD(P)-binding Rossmann-like Domain"/>
    <property type="match status" value="1"/>
</dbReference>
<comment type="similarity">
    <text evidence="1">Belongs to the short-chain dehydrogenases/reductases (SDR) family.</text>
</comment>
<sequence length="262" mass="27660">MTDAASSPRPPFRLDGRVALVTGAGRGLGFEMAKALALAGARVAINGRDAARLDDAAARITEAARHPVRALPFDVADMAAGREAIAGLARDEGRLDILVNNVGARDRRPLSDFTPTEAERLIATDLLAPMMLAREAAAHMAAHRHGRLITVTSIAGHVANRHDPVYTAAKAGLTGLMRALAVDHAREGITSNAIAPGMFATETNEGLVRDARFSEFVDIRVPVGRWGRPHEIGAAAVFLASDEASFVNGHVLTVDGGQTVRM</sequence>
<evidence type="ECO:0000313" key="2">
    <source>
        <dbReference type="EMBL" id="MCK0206499.1"/>
    </source>
</evidence>
<dbReference type="PRINTS" id="PR00081">
    <property type="entry name" value="GDHRDH"/>
</dbReference>
<dbReference type="PROSITE" id="PS00061">
    <property type="entry name" value="ADH_SHORT"/>
    <property type="match status" value="1"/>
</dbReference>
<proteinExistence type="inferred from homology"/>
<dbReference type="Pfam" id="PF13561">
    <property type="entry name" value="adh_short_C2"/>
    <property type="match status" value="1"/>
</dbReference>
<dbReference type="RefSeq" id="WP_247198113.1">
    <property type="nucleotide sequence ID" value="NZ_JALKCG010000001.1"/>
</dbReference>
<dbReference type="InterPro" id="IPR020904">
    <property type="entry name" value="Sc_DH/Rdtase_CS"/>
</dbReference>
<name>A0ABT0DH18_9HYPH</name>
<dbReference type="SUPFAM" id="SSF51735">
    <property type="entry name" value="NAD(P)-binding Rossmann-fold domains"/>
    <property type="match status" value="1"/>
</dbReference>
<reference evidence="2 3" key="1">
    <citation type="submission" date="2022-04" db="EMBL/GenBank/DDBJ databases">
        <authorList>
            <person name="Grouzdev D.S."/>
            <person name="Pantiukh K.S."/>
            <person name="Krutkina M.S."/>
        </authorList>
    </citation>
    <scope>NUCLEOTIDE SEQUENCE [LARGE SCALE GENOMIC DNA]</scope>
    <source>
        <strain evidence="2 3">Jip08</strain>
    </source>
</reference>
<evidence type="ECO:0000256" key="1">
    <source>
        <dbReference type="ARBA" id="ARBA00006484"/>
    </source>
</evidence>
<accession>A0ABT0DH18</accession>
<keyword evidence="3" id="KW-1185">Reference proteome</keyword>
<organism evidence="2 3">
    <name type="scientific">Ancylobacter koreensis</name>
    <dbReference type="NCBI Taxonomy" id="266121"/>
    <lineage>
        <taxon>Bacteria</taxon>
        <taxon>Pseudomonadati</taxon>
        <taxon>Pseudomonadota</taxon>
        <taxon>Alphaproteobacteria</taxon>
        <taxon>Hyphomicrobiales</taxon>
        <taxon>Xanthobacteraceae</taxon>
        <taxon>Ancylobacter</taxon>
    </lineage>
</organism>
<evidence type="ECO:0000313" key="3">
    <source>
        <dbReference type="Proteomes" id="UP001202867"/>
    </source>
</evidence>
<dbReference type="PRINTS" id="PR00080">
    <property type="entry name" value="SDRFAMILY"/>
</dbReference>